<keyword evidence="2" id="KW-1185">Reference proteome</keyword>
<dbReference type="EMBL" id="JASPKY010000028">
    <property type="protein sequence ID" value="KAK9751461.1"/>
    <property type="molecule type" value="Genomic_DNA"/>
</dbReference>
<organism evidence="1 2">
    <name type="scientific">Popillia japonica</name>
    <name type="common">Japanese beetle</name>
    <dbReference type="NCBI Taxonomy" id="7064"/>
    <lineage>
        <taxon>Eukaryota</taxon>
        <taxon>Metazoa</taxon>
        <taxon>Ecdysozoa</taxon>
        <taxon>Arthropoda</taxon>
        <taxon>Hexapoda</taxon>
        <taxon>Insecta</taxon>
        <taxon>Pterygota</taxon>
        <taxon>Neoptera</taxon>
        <taxon>Endopterygota</taxon>
        <taxon>Coleoptera</taxon>
        <taxon>Polyphaga</taxon>
        <taxon>Scarabaeiformia</taxon>
        <taxon>Scarabaeidae</taxon>
        <taxon>Rutelinae</taxon>
        <taxon>Popillia</taxon>
    </lineage>
</organism>
<protein>
    <recommendedName>
        <fullName evidence="3">Reverse transcriptase domain-containing protein</fullName>
    </recommendedName>
</protein>
<evidence type="ECO:0000313" key="1">
    <source>
        <dbReference type="EMBL" id="KAK9751461.1"/>
    </source>
</evidence>
<comment type="caution">
    <text evidence="1">The sequence shown here is derived from an EMBL/GenBank/DDBJ whole genome shotgun (WGS) entry which is preliminary data.</text>
</comment>
<gene>
    <name evidence="1" type="ORF">QE152_g5014</name>
</gene>
<accession>A0AAW1MVL3</accession>
<evidence type="ECO:0008006" key="3">
    <source>
        <dbReference type="Google" id="ProtNLM"/>
    </source>
</evidence>
<sequence length="179" mass="20197">MSTALNNVLWTGISPKEWKIGRLVLLEKEEKVDQGHPASEVVKEMIGRLVLLEKEEKVDQGHPASEVVKEMMEKATKGHFKQRMQNTFNSVPWGGILAEMIKRKIAPEELLFTWGVLWGSVLGSTLWNLYYDDILKIFLQRGVKLGGYADDHGVVIGSKQYAYNTELGEPHFKANTSLA</sequence>
<dbReference type="Proteomes" id="UP001458880">
    <property type="component" value="Unassembled WGS sequence"/>
</dbReference>
<name>A0AAW1MVL3_POPJA</name>
<reference evidence="1 2" key="1">
    <citation type="journal article" date="2024" name="BMC Genomics">
        <title>De novo assembly and annotation of Popillia japonica's genome with initial clues to its potential as an invasive pest.</title>
        <authorList>
            <person name="Cucini C."/>
            <person name="Boschi S."/>
            <person name="Funari R."/>
            <person name="Cardaioli E."/>
            <person name="Iannotti N."/>
            <person name="Marturano G."/>
            <person name="Paoli F."/>
            <person name="Bruttini M."/>
            <person name="Carapelli A."/>
            <person name="Frati F."/>
            <person name="Nardi F."/>
        </authorList>
    </citation>
    <scope>NUCLEOTIDE SEQUENCE [LARGE SCALE GENOMIC DNA]</scope>
    <source>
        <strain evidence="1">DMR45628</strain>
    </source>
</reference>
<evidence type="ECO:0000313" key="2">
    <source>
        <dbReference type="Proteomes" id="UP001458880"/>
    </source>
</evidence>
<dbReference type="AlphaFoldDB" id="A0AAW1MVL3"/>
<proteinExistence type="predicted"/>